<dbReference type="EMBL" id="NOXU01000023">
    <property type="protein sequence ID" value="OYQ36208.1"/>
    <property type="molecule type" value="Genomic_DNA"/>
</dbReference>
<feature type="compositionally biased region" description="Low complexity" evidence="2">
    <location>
        <begin position="375"/>
        <end position="406"/>
    </location>
</feature>
<keyword evidence="3" id="KW-1133">Transmembrane helix</keyword>
<feature type="transmembrane region" description="Helical" evidence="3">
    <location>
        <begin position="12"/>
        <end position="35"/>
    </location>
</feature>
<feature type="region of interest" description="Disordered" evidence="2">
    <location>
        <begin position="206"/>
        <end position="243"/>
    </location>
</feature>
<evidence type="ECO:0000313" key="5">
    <source>
        <dbReference type="Proteomes" id="UP000216998"/>
    </source>
</evidence>
<keyword evidence="1" id="KW-0175">Coiled coil</keyword>
<dbReference type="Proteomes" id="UP000216998">
    <property type="component" value="Unassembled WGS sequence"/>
</dbReference>
<feature type="coiled-coil region" evidence="1">
    <location>
        <begin position="448"/>
        <end position="514"/>
    </location>
</feature>
<dbReference type="AlphaFoldDB" id="A0A255Z405"/>
<feature type="transmembrane region" description="Helical" evidence="3">
    <location>
        <begin position="155"/>
        <end position="174"/>
    </location>
</feature>
<dbReference type="RefSeq" id="WP_094454465.1">
    <property type="nucleotide sequence ID" value="NZ_NOXU01000023.1"/>
</dbReference>
<feature type="transmembrane region" description="Helical" evidence="3">
    <location>
        <begin position="47"/>
        <end position="73"/>
    </location>
</feature>
<name>A0A255Z405_9PROT</name>
<keyword evidence="3" id="KW-0472">Membrane</keyword>
<gene>
    <name evidence="4" type="ORF">CHU95_05305</name>
</gene>
<feature type="transmembrane region" description="Helical" evidence="3">
    <location>
        <begin position="85"/>
        <end position="108"/>
    </location>
</feature>
<feature type="compositionally biased region" description="Pro residues" evidence="2">
    <location>
        <begin position="407"/>
        <end position="429"/>
    </location>
</feature>
<keyword evidence="5" id="KW-1185">Reference proteome</keyword>
<keyword evidence="3" id="KW-0812">Transmembrane</keyword>
<organism evidence="4 5">
    <name type="scientific">Niveispirillum lacus</name>
    <dbReference type="NCBI Taxonomy" id="1981099"/>
    <lineage>
        <taxon>Bacteria</taxon>
        <taxon>Pseudomonadati</taxon>
        <taxon>Pseudomonadota</taxon>
        <taxon>Alphaproteobacteria</taxon>
        <taxon>Rhodospirillales</taxon>
        <taxon>Azospirillaceae</taxon>
        <taxon>Niveispirillum</taxon>
    </lineage>
</organism>
<sequence>MTSPAPGARNMIVVLLVRLAAVHVVSIYACVFTVIHWLRDVPIHDSWAIGVIGFLLLFLAIGVMITGRALGFFSTAQHRFSVDWLPLLLIWPLGLSIWACIALGLSSAQTRQEMANGIALPLMILAATVPPLLLGRIPSWPQPRKSWHKLLDGHYALASLAAAVTVFLAVQSALTLQPVSGNPAPTMVVSKPAASANSQAAAQPGFVCDPAKAGQPDPEDEEGENQCPPPRTNAPSAAGVAPQTIPVPPAATASVQRPIDQHASSWGAIWMLISGALLGGGRLLAAKRAGGAGSADLSAALSTLQVPEQGKQLAGQLLSAAQTEVKAQAGSWLRNSGLPNADLLATIMGKFLGTGSSPPPAGDAAATPPSLLAVASAAPPAPDPTTAGPVSVAAGPASAPPSLSQPVAPPPAPLAAPPPPPPPPAPPPADDGVSKALQERVKGMDSALAKQQDTAAKLQSSVGALQDKLDKQSEAMAQVMAESQRAAEESRRTIDSLTRLVQSMKADLDRLSRNQIEGR</sequence>
<evidence type="ECO:0000256" key="2">
    <source>
        <dbReference type="SAM" id="MobiDB-lite"/>
    </source>
</evidence>
<accession>A0A255Z405</accession>
<feature type="transmembrane region" description="Helical" evidence="3">
    <location>
        <begin position="114"/>
        <end position="134"/>
    </location>
</feature>
<reference evidence="4 5" key="1">
    <citation type="submission" date="2017-07" db="EMBL/GenBank/DDBJ databases">
        <title>Niveispirillum cyanobacteriorum sp. nov., isolated from cyanobacterial aggregates in a eutrophic lake.</title>
        <authorList>
            <person name="Cai H."/>
        </authorList>
    </citation>
    <scope>NUCLEOTIDE SEQUENCE [LARGE SCALE GENOMIC DNA]</scope>
    <source>
        <strain evidence="5">TH1-14</strain>
    </source>
</reference>
<proteinExistence type="predicted"/>
<comment type="caution">
    <text evidence="4">The sequence shown here is derived from an EMBL/GenBank/DDBJ whole genome shotgun (WGS) entry which is preliminary data.</text>
</comment>
<evidence type="ECO:0000256" key="1">
    <source>
        <dbReference type="SAM" id="Coils"/>
    </source>
</evidence>
<feature type="region of interest" description="Disordered" evidence="2">
    <location>
        <begin position="375"/>
        <end position="436"/>
    </location>
</feature>
<evidence type="ECO:0000256" key="3">
    <source>
        <dbReference type="SAM" id="Phobius"/>
    </source>
</evidence>
<protein>
    <submittedName>
        <fullName evidence="4">Uncharacterized protein</fullName>
    </submittedName>
</protein>
<evidence type="ECO:0000313" key="4">
    <source>
        <dbReference type="EMBL" id="OYQ36208.1"/>
    </source>
</evidence>